<keyword evidence="1" id="KW-0812">Transmembrane</keyword>
<reference evidence="3" key="2">
    <citation type="submission" date="2020-08" db="EMBL/GenBank/DDBJ databases">
        <authorList>
            <person name="Chen M."/>
            <person name="Teng W."/>
            <person name="Zhao L."/>
            <person name="Hu C."/>
            <person name="Zhou Y."/>
            <person name="Han B."/>
            <person name="Song L."/>
            <person name="Shu W."/>
        </authorList>
    </citation>
    <scope>NUCLEOTIDE SEQUENCE</scope>
    <source>
        <strain evidence="3">FACHB-1375</strain>
    </source>
</reference>
<evidence type="ECO:0000256" key="1">
    <source>
        <dbReference type="SAM" id="Phobius"/>
    </source>
</evidence>
<dbReference type="InterPro" id="IPR012334">
    <property type="entry name" value="Pectin_lyas_fold"/>
</dbReference>
<dbReference type="InterPro" id="IPR011050">
    <property type="entry name" value="Pectin_lyase_fold/virulence"/>
</dbReference>
<name>A0A926VM10_9CYAN</name>
<dbReference type="Gene3D" id="2.160.20.10">
    <property type="entry name" value="Single-stranded right-handed beta-helix, Pectin lyase-like"/>
    <property type="match status" value="1"/>
</dbReference>
<gene>
    <name evidence="3" type="ORF">H6G03_35855</name>
</gene>
<evidence type="ECO:0000313" key="3">
    <source>
        <dbReference type="EMBL" id="MBD2186371.1"/>
    </source>
</evidence>
<organism evidence="3 4">
    <name type="scientific">Aerosakkonema funiforme FACHB-1375</name>
    <dbReference type="NCBI Taxonomy" id="2949571"/>
    <lineage>
        <taxon>Bacteria</taxon>
        <taxon>Bacillati</taxon>
        <taxon>Cyanobacteriota</taxon>
        <taxon>Cyanophyceae</taxon>
        <taxon>Oscillatoriophycideae</taxon>
        <taxon>Aerosakkonematales</taxon>
        <taxon>Aerosakkonemataceae</taxon>
        <taxon>Aerosakkonema</taxon>
    </lineage>
</organism>
<keyword evidence="1" id="KW-0472">Membrane</keyword>
<protein>
    <recommendedName>
        <fullName evidence="2">Rhamnogalacturonase A/B/Epimerase-like pectate lyase domain-containing protein</fullName>
    </recommendedName>
</protein>
<dbReference type="Proteomes" id="UP000641646">
    <property type="component" value="Unassembled WGS sequence"/>
</dbReference>
<dbReference type="SUPFAM" id="SSF51126">
    <property type="entry name" value="Pectin lyase-like"/>
    <property type="match status" value="1"/>
</dbReference>
<dbReference type="AlphaFoldDB" id="A0A926VM10"/>
<comment type="caution">
    <text evidence="3">The sequence shown here is derived from an EMBL/GenBank/DDBJ whole genome shotgun (WGS) entry which is preliminary data.</text>
</comment>
<dbReference type="EMBL" id="JACJPW010000198">
    <property type="protein sequence ID" value="MBD2186371.1"/>
    <property type="molecule type" value="Genomic_DNA"/>
</dbReference>
<proteinExistence type="predicted"/>
<evidence type="ECO:0000313" key="4">
    <source>
        <dbReference type="Proteomes" id="UP000641646"/>
    </source>
</evidence>
<dbReference type="Pfam" id="PF12708">
    <property type="entry name" value="Pect-lyase_RHGA_epim"/>
    <property type="match status" value="1"/>
</dbReference>
<dbReference type="RefSeq" id="WP_190475643.1">
    <property type="nucleotide sequence ID" value="NZ_JACJPW010000198.1"/>
</dbReference>
<sequence>MRISRKALLKYFLLSLLGAGFVLILFGGSTYLFSSKQNVVRSSSSIAVNLSSTCGSPKAGPTDNPVAAKYGVEAYPWTENIKWNCVYNINDFKGSTIVEQFNAARDVATANGGGVVYFPSGTYTFTDSIFLKNGVVIRGDTPSGKDAKSDSYKPPTKFIFSKYEPTFSGNGTPNNTAFKKIFTTAPESDSNIGIVNVDINRGGIKLSGDIDTGKKQNIVIFGIRSNNVADPSPQVPDISFQEPWMRYSDRFAANITINAFANVLVANNRLNDAITDNYEQPAYKIKPLEGNEIITYAEGSKVPFHYGNHYGIVVNRSKPEGFTLAAEPNTEPGLFRKGIVIRDNWVFHTMRIGIQASGDGLLIKDNQISDQPNKEWWTDPTGTKQPRGAVTYENRAIDWSGYNVQIEGNNYQVYRHRVMDTAYLSVDGEGILIQECCGGTKINGVTIVKNEGNAYIGLYKIPSTRNVRISDNKVLSNVSDIASIYVEANTNNRSSSMENVIIENNTVAGTIAAKANLGGKGNIIRNNIGNNSGTIKYSCNITVQGNTGFAQEPCLNLQSSNQQTQ</sequence>
<keyword evidence="4" id="KW-1185">Reference proteome</keyword>
<dbReference type="InterPro" id="IPR024535">
    <property type="entry name" value="RHGA/B-epi-like_pectate_lyase"/>
</dbReference>
<feature type="transmembrane region" description="Helical" evidence="1">
    <location>
        <begin position="12"/>
        <end position="33"/>
    </location>
</feature>
<keyword evidence="1" id="KW-1133">Transmembrane helix</keyword>
<feature type="domain" description="Rhamnogalacturonase A/B/Epimerase-like pectate lyase" evidence="2">
    <location>
        <begin position="107"/>
        <end position="224"/>
    </location>
</feature>
<evidence type="ECO:0000259" key="2">
    <source>
        <dbReference type="Pfam" id="PF12708"/>
    </source>
</evidence>
<reference evidence="3" key="1">
    <citation type="journal article" date="2015" name="ISME J.">
        <title>Draft Genome Sequence of Streptomyces incarnatus NRRL8089, which Produces the Nucleoside Antibiotic Sinefungin.</title>
        <authorList>
            <person name="Oshima K."/>
            <person name="Hattori M."/>
            <person name="Shimizu H."/>
            <person name="Fukuda K."/>
            <person name="Nemoto M."/>
            <person name="Inagaki K."/>
            <person name="Tamura T."/>
        </authorList>
    </citation>
    <scope>NUCLEOTIDE SEQUENCE</scope>
    <source>
        <strain evidence="3">FACHB-1375</strain>
    </source>
</reference>
<accession>A0A926VM10</accession>